<protein>
    <submittedName>
        <fullName evidence="7">L-lysine exporter family protein LysE/ArgO</fullName>
    </submittedName>
</protein>
<dbReference type="AlphaFoldDB" id="A0A7W3IRD7"/>
<comment type="subcellular location">
    <subcellularLocation>
        <location evidence="1">Cell membrane</location>
        <topology evidence="1">Multi-pass membrane protein</topology>
    </subcellularLocation>
</comment>
<keyword evidence="3 6" id="KW-0812">Transmembrane</keyword>
<keyword evidence="2" id="KW-1003">Cell membrane</keyword>
<evidence type="ECO:0000256" key="2">
    <source>
        <dbReference type="ARBA" id="ARBA00022475"/>
    </source>
</evidence>
<keyword evidence="8" id="KW-1185">Reference proteome</keyword>
<evidence type="ECO:0000256" key="6">
    <source>
        <dbReference type="SAM" id="Phobius"/>
    </source>
</evidence>
<dbReference type="PANTHER" id="PTHR30086">
    <property type="entry name" value="ARGININE EXPORTER PROTEIN ARGO"/>
    <property type="match status" value="1"/>
</dbReference>
<organism evidence="7 8">
    <name type="scientific">Microlunatus kandeliicorticis</name>
    <dbReference type="NCBI Taxonomy" id="1759536"/>
    <lineage>
        <taxon>Bacteria</taxon>
        <taxon>Bacillati</taxon>
        <taxon>Actinomycetota</taxon>
        <taxon>Actinomycetes</taxon>
        <taxon>Propionibacteriales</taxon>
        <taxon>Propionibacteriaceae</taxon>
        <taxon>Microlunatus</taxon>
    </lineage>
</organism>
<dbReference type="GO" id="GO:0005886">
    <property type="term" value="C:plasma membrane"/>
    <property type="evidence" value="ECO:0007669"/>
    <property type="project" value="UniProtKB-SubCell"/>
</dbReference>
<name>A0A7W3IRD7_9ACTN</name>
<accession>A0A7W3IRD7</accession>
<dbReference type="InterPro" id="IPR001123">
    <property type="entry name" value="LeuE-type"/>
</dbReference>
<feature type="transmembrane region" description="Helical" evidence="6">
    <location>
        <begin position="72"/>
        <end position="91"/>
    </location>
</feature>
<feature type="transmembrane region" description="Helical" evidence="6">
    <location>
        <begin position="6"/>
        <end position="29"/>
    </location>
</feature>
<comment type="caution">
    <text evidence="7">The sequence shown here is derived from an EMBL/GenBank/DDBJ whole genome shotgun (WGS) entry which is preliminary data.</text>
</comment>
<evidence type="ECO:0000256" key="1">
    <source>
        <dbReference type="ARBA" id="ARBA00004651"/>
    </source>
</evidence>
<sequence length="204" mass="21410">MDLTPALVASLTGLLTGLSLIVAIGAQNTYLLQQGLLRQHVLAVVAVCTVSDLVLISAGVLGAGALLDRAPLVVTVARWAGAALLVGYAVLALRRAVRGQRLDVHGGPARPLGTVLVTALGLTWLNPHVYLDTVVLMGTVAAREGELRWWFAAGAMVASAIWFTALGLGSRALSRLLRSRRAWRVLDLAIAAVMLVTAVRLVLA</sequence>
<dbReference type="GO" id="GO:0015171">
    <property type="term" value="F:amino acid transmembrane transporter activity"/>
    <property type="evidence" value="ECO:0007669"/>
    <property type="project" value="TreeGrafter"/>
</dbReference>
<dbReference type="Proteomes" id="UP000523079">
    <property type="component" value="Unassembled WGS sequence"/>
</dbReference>
<dbReference type="EMBL" id="JACGWT010000002">
    <property type="protein sequence ID" value="MBA8793837.1"/>
    <property type="molecule type" value="Genomic_DNA"/>
</dbReference>
<reference evidence="7 8" key="1">
    <citation type="submission" date="2020-07" db="EMBL/GenBank/DDBJ databases">
        <title>Sequencing the genomes of 1000 actinobacteria strains.</title>
        <authorList>
            <person name="Klenk H.-P."/>
        </authorList>
    </citation>
    <scope>NUCLEOTIDE SEQUENCE [LARGE SCALE GENOMIC DNA]</scope>
    <source>
        <strain evidence="7 8">DSM 100723</strain>
    </source>
</reference>
<proteinExistence type="predicted"/>
<evidence type="ECO:0000313" key="7">
    <source>
        <dbReference type="EMBL" id="MBA8793837.1"/>
    </source>
</evidence>
<dbReference type="RefSeq" id="WP_328823686.1">
    <property type="nucleotide sequence ID" value="NZ_JACGWT010000002.1"/>
</dbReference>
<evidence type="ECO:0000256" key="4">
    <source>
        <dbReference type="ARBA" id="ARBA00022989"/>
    </source>
</evidence>
<evidence type="ECO:0000256" key="5">
    <source>
        <dbReference type="ARBA" id="ARBA00023136"/>
    </source>
</evidence>
<feature type="transmembrane region" description="Helical" evidence="6">
    <location>
        <begin position="149"/>
        <end position="173"/>
    </location>
</feature>
<keyword evidence="4 6" id="KW-1133">Transmembrane helix</keyword>
<feature type="transmembrane region" description="Helical" evidence="6">
    <location>
        <begin position="185"/>
        <end position="203"/>
    </location>
</feature>
<evidence type="ECO:0000313" key="8">
    <source>
        <dbReference type="Proteomes" id="UP000523079"/>
    </source>
</evidence>
<evidence type="ECO:0000256" key="3">
    <source>
        <dbReference type="ARBA" id="ARBA00022692"/>
    </source>
</evidence>
<keyword evidence="5 6" id="KW-0472">Membrane</keyword>
<gene>
    <name evidence="7" type="ORF">FHX74_001442</name>
</gene>
<dbReference type="PANTHER" id="PTHR30086:SF20">
    <property type="entry name" value="ARGININE EXPORTER PROTEIN ARGO-RELATED"/>
    <property type="match status" value="1"/>
</dbReference>
<feature type="transmembrane region" description="Helical" evidence="6">
    <location>
        <begin position="41"/>
        <end position="66"/>
    </location>
</feature>
<dbReference type="Pfam" id="PF01810">
    <property type="entry name" value="LysE"/>
    <property type="match status" value="1"/>
</dbReference>
<feature type="transmembrane region" description="Helical" evidence="6">
    <location>
        <begin position="112"/>
        <end position="129"/>
    </location>
</feature>